<dbReference type="Gene3D" id="2.60.40.10">
    <property type="entry name" value="Immunoglobulins"/>
    <property type="match status" value="5"/>
</dbReference>
<dbReference type="GO" id="GO:0042609">
    <property type="term" value="F:CD4 receptor binding"/>
    <property type="evidence" value="ECO:0007669"/>
    <property type="project" value="TreeGrafter"/>
</dbReference>
<dbReference type="Proteomes" id="UP000824782">
    <property type="component" value="Unassembled WGS sequence"/>
</dbReference>
<dbReference type="GO" id="GO:0042113">
    <property type="term" value="P:B cell activation"/>
    <property type="evidence" value="ECO:0007669"/>
    <property type="project" value="TreeGrafter"/>
</dbReference>
<dbReference type="GO" id="GO:0009897">
    <property type="term" value="C:external side of plasma membrane"/>
    <property type="evidence" value="ECO:0007669"/>
    <property type="project" value="TreeGrafter"/>
</dbReference>
<dbReference type="GO" id="GO:0019903">
    <property type="term" value="F:protein phosphatase binding"/>
    <property type="evidence" value="ECO:0007669"/>
    <property type="project" value="TreeGrafter"/>
</dbReference>
<dbReference type="GO" id="GO:0033691">
    <property type="term" value="F:sialic acid binding"/>
    <property type="evidence" value="ECO:0007669"/>
    <property type="project" value="TreeGrafter"/>
</dbReference>
<feature type="domain" description="Ig-like" evidence="3">
    <location>
        <begin position="175"/>
        <end position="254"/>
    </location>
</feature>
<dbReference type="SMART" id="SM00408">
    <property type="entry name" value="IGc2"/>
    <property type="match status" value="5"/>
</dbReference>
<gene>
    <name evidence="4" type="ORF">GDO81_020234</name>
</gene>
<feature type="domain" description="Ig-like" evidence="3">
    <location>
        <begin position="88"/>
        <end position="170"/>
    </location>
</feature>
<evidence type="ECO:0000256" key="1">
    <source>
        <dbReference type="SAM" id="MobiDB-lite"/>
    </source>
</evidence>
<dbReference type="Pfam" id="PF13895">
    <property type="entry name" value="Ig_2"/>
    <property type="match status" value="3"/>
</dbReference>
<protein>
    <recommendedName>
        <fullName evidence="3">Ig-like domain-containing protein</fullName>
    </recommendedName>
</protein>
<dbReference type="CDD" id="cd00096">
    <property type="entry name" value="Ig"/>
    <property type="match status" value="1"/>
</dbReference>
<feature type="non-terminal residue" evidence="4">
    <location>
        <position position="1"/>
    </location>
</feature>
<dbReference type="GO" id="GO:0030888">
    <property type="term" value="P:regulation of B cell proliferation"/>
    <property type="evidence" value="ECO:0007669"/>
    <property type="project" value="TreeGrafter"/>
</dbReference>
<dbReference type="SUPFAM" id="SSF48726">
    <property type="entry name" value="Immunoglobulin"/>
    <property type="match status" value="4"/>
</dbReference>
<feature type="non-terminal residue" evidence="4">
    <location>
        <position position="567"/>
    </location>
</feature>
<keyword evidence="5" id="KW-1185">Reference proteome</keyword>
<comment type="caution">
    <text evidence="4">The sequence shown here is derived from an EMBL/GenBank/DDBJ whole genome shotgun (WGS) entry which is preliminary data.</text>
</comment>
<dbReference type="InterPro" id="IPR013783">
    <property type="entry name" value="Ig-like_fold"/>
</dbReference>
<feature type="compositionally biased region" description="Polar residues" evidence="1">
    <location>
        <begin position="516"/>
        <end position="535"/>
    </location>
</feature>
<reference evidence="4" key="1">
    <citation type="thesis" date="2020" institute="ProQuest LLC" country="789 East Eisenhower Parkway, Ann Arbor, MI, USA">
        <title>Comparative Genomics and Chromosome Evolution.</title>
        <authorList>
            <person name="Mudd A.B."/>
        </authorList>
    </citation>
    <scope>NUCLEOTIDE SEQUENCE</scope>
    <source>
        <strain evidence="4">237g6f4</strain>
        <tissue evidence="4">Blood</tissue>
    </source>
</reference>
<evidence type="ECO:0000313" key="4">
    <source>
        <dbReference type="EMBL" id="KAG8545840.1"/>
    </source>
</evidence>
<dbReference type="PROSITE" id="PS50835">
    <property type="entry name" value="IG_LIKE"/>
    <property type="match status" value="5"/>
</dbReference>
<dbReference type="GO" id="GO:0070062">
    <property type="term" value="C:extracellular exosome"/>
    <property type="evidence" value="ECO:0007669"/>
    <property type="project" value="TreeGrafter"/>
</dbReference>
<accession>A0AAV6ZEQ9</accession>
<feature type="domain" description="Ig-like" evidence="3">
    <location>
        <begin position="2"/>
        <end position="83"/>
    </location>
</feature>
<keyword evidence="2" id="KW-0472">Membrane</keyword>
<dbReference type="EMBL" id="WNYA01001403">
    <property type="protein sequence ID" value="KAG8545840.1"/>
    <property type="molecule type" value="Genomic_DNA"/>
</dbReference>
<dbReference type="SMART" id="SM00409">
    <property type="entry name" value="IG"/>
    <property type="match status" value="5"/>
</dbReference>
<dbReference type="GO" id="GO:0005769">
    <property type="term" value="C:early endosome"/>
    <property type="evidence" value="ECO:0007669"/>
    <property type="project" value="TreeGrafter"/>
</dbReference>
<keyword evidence="2" id="KW-0812">Transmembrane</keyword>
<feature type="domain" description="Ig-like" evidence="3">
    <location>
        <begin position="349"/>
        <end position="433"/>
    </location>
</feature>
<dbReference type="InterPro" id="IPR003598">
    <property type="entry name" value="Ig_sub2"/>
</dbReference>
<feature type="region of interest" description="Disordered" evidence="1">
    <location>
        <begin position="516"/>
        <end position="539"/>
    </location>
</feature>
<proteinExistence type="predicted"/>
<dbReference type="AlphaFoldDB" id="A0AAV6ZEQ9"/>
<feature type="domain" description="Ig-like" evidence="3">
    <location>
        <begin position="259"/>
        <end position="340"/>
    </location>
</feature>
<dbReference type="InterPro" id="IPR007110">
    <property type="entry name" value="Ig-like_dom"/>
</dbReference>
<name>A0AAV6ZEQ9_ENGPU</name>
<organism evidence="4 5">
    <name type="scientific">Engystomops pustulosus</name>
    <name type="common">Tungara frog</name>
    <name type="synonym">Physalaemus pustulosus</name>
    <dbReference type="NCBI Taxonomy" id="76066"/>
    <lineage>
        <taxon>Eukaryota</taxon>
        <taxon>Metazoa</taxon>
        <taxon>Chordata</taxon>
        <taxon>Craniata</taxon>
        <taxon>Vertebrata</taxon>
        <taxon>Euteleostomi</taxon>
        <taxon>Amphibia</taxon>
        <taxon>Batrachia</taxon>
        <taxon>Anura</taxon>
        <taxon>Neobatrachia</taxon>
        <taxon>Hyloidea</taxon>
        <taxon>Leptodactylidae</taxon>
        <taxon>Leiuperinae</taxon>
        <taxon>Engystomops</taxon>
    </lineage>
</organism>
<evidence type="ECO:0000256" key="2">
    <source>
        <dbReference type="SAM" id="Phobius"/>
    </source>
</evidence>
<dbReference type="PANTHER" id="PTHR46958">
    <property type="entry name" value="B-CELL RECEPTOR CD22"/>
    <property type="match status" value="1"/>
</dbReference>
<sequence length="567" mass="63235">APKNVQIKAKSNIIKIIEGDNITLECSVESSNPSNFNIKWYKNKRFLEVMKSKATIPVSEAGSYYCEAGNIVGSSTSNTVRVSVLYPPKYVSIKTPPGNIIEGRPFALSCSADAVPPVSRYFWYKNGVMSIGYTGNRYSFSSVKEKDSGSYECEAFNERGSDRSPPVQVDVKYAPKNVKMIITPKGKQFREGTNVTFECIVNSSNPEVRNIAWFKDDKKLFVEKKAITEKDAGKYRCEAENEIGKSSSNEVVVEVLFLPKVSKPTISNDNKNKEDEEATVKCTSIEGNPKISSYDWFKDGKPYKTTERDSLYFSKLSWTDAGYYSCKARNTIGSSEESLRQYLVVQYAPKNVTVQVSPGPSVTQNTNVQLNCTAKGNAGYLHYTWYYKDEPLQNSNKDHVIRNIQVSQAGEYYCYVRNDIGSNTSPVLHLHVSHSALTKVMYTAAGIGPLIVLVIAVVIILHFRVWLKNCRKTNNDQSDASFFVLKKAHNEASDPQQSSSEDSLNQHINYASLQFPASSNGGQDQSRIKTNSSDPSDIYSVVRKPRSAAEVRSPLMGDQACSHSYIH</sequence>
<keyword evidence="2" id="KW-1133">Transmembrane helix</keyword>
<dbReference type="PANTHER" id="PTHR46958:SF1">
    <property type="entry name" value="B-CELL RECEPTOR CD22"/>
    <property type="match status" value="1"/>
</dbReference>
<dbReference type="InterPro" id="IPR036179">
    <property type="entry name" value="Ig-like_dom_sf"/>
</dbReference>
<dbReference type="GO" id="GO:0050859">
    <property type="term" value="P:negative regulation of B cell receptor signaling pathway"/>
    <property type="evidence" value="ECO:0007669"/>
    <property type="project" value="TreeGrafter"/>
</dbReference>
<dbReference type="GO" id="GO:0055037">
    <property type="term" value="C:recycling endosome"/>
    <property type="evidence" value="ECO:0007669"/>
    <property type="project" value="TreeGrafter"/>
</dbReference>
<dbReference type="Pfam" id="PF13927">
    <property type="entry name" value="Ig_3"/>
    <property type="match status" value="2"/>
</dbReference>
<evidence type="ECO:0000259" key="3">
    <source>
        <dbReference type="PROSITE" id="PS50835"/>
    </source>
</evidence>
<evidence type="ECO:0000313" key="5">
    <source>
        <dbReference type="Proteomes" id="UP000824782"/>
    </source>
</evidence>
<feature type="transmembrane region" description="Helical" evidence="2">
    <location>
        <begin position="440"/>
        <end position="463"/>
    </location>
</feature>
<dbReference type="InterPro" id="IPR003599">
    <property type="entry name" value="Ig_sub"/>
</dbReference>